<evidence type="ECO:0008006" key="4">
    <source>
        <dbReference type="Google" id="ProtNLM"/>
    </source>
</evidence>
<feature type="transmembrane region" description="Helical" evidence="1">
    <location>
        <begin position="7"/>
        <end position="27"/>
    </location>
</feature>
<dbReference type="EMBL" id="BMFV01000004">
    <property type="protein sequence ID" value="GGH76841.1"/>
    <property type="molecule type" value="Genomic_DNA"/>
</dbReference>
<feature type="transmembrane region" description="Helical" evidence="1">
    <location>
        <begin position="151"/>
        <end position="172"/>
    </location>
</feature>
<reference evidence="2" key="2">
    <citation type="submission" date="2020-09" db="EMBL/GenBank/DDBJ databases">
        <authorList>
            <person name="Sun Q."/>
            <person name="Zhou Y."/>
        </authorList>
    </citation>
    <scope>NUCLEOTIDE SEQUENCE</scope>
    <source>
        <strain evidence="2">CGMCC 1.12777</strain>
    </source>
</reference>
<keyword evidence="1" id="KW-0812">Transmembrane</keyword>
<proteinExistence type="predicted"/>
<feature type="transmembrane region" description="Helical" evidence="1">
    <location>
        <begin position="178"/>
        <end position="196"/>
    </location>
</feature>
<dbReference type="Proteomes" id="UP000656813">
    <property type="component" value="Unassembled WGS sequence"/>
</dbReference>
<gene>
    <name evidence="2" type="ORF">GCM10007096_07850</name>
</gene>
<keyword evidence="1" id="KW-1133">Transmembrane helix</keyword>
<organism evidence="2 3">
    <name type="scientific">Pullulanibacillus pueri</name>
    <dbReference type="NCBI Taxonomy" id="1437324"/>
    <lineage>
        <taxon>Bacteria</taxon>
        <taxon>Bacillati</taxon>
        <taxon>Bacillota</taxon>
        <taxon>Bacilli</taxon>
        <taxon>Bacillales</taxon>
        <taxon>Sporolactobacillaceae</taxon>
        <taxon>Pullulanibacillus</taxon>
    </lineage>
</organism>
<evidence type="ECO:0000313" key="3">
    <source>
        <dbReference type="Proteomes" id="UP000656813"/>
    </source>
</evidence>
<accession>A0A8J3ELL3</accession>
<name>A0A8J3ELL3_9BACL</name>
<keyword evidence="1" id="KW-0472">Membrane</keyword>
<keyword evidence="3" id="KW-1185">Reference proteome</keyword>
<sequence length="206" mass="23223">MLKRISAILTLVGGLIFAAATIFHPPLTNPWDVSYAFKEVNAHEHWILDHWFFLSGLTLWLIGLAQLADGEQNRSRNAARLFIGSLTLWYIILAAELAVLPQLLSTILIEGKTYYQPIWNALFTWGLFAGYLAMFFVYIGIILLAINDQGVLRMLGIITGGIALMATLLLFAHPNLSIYLAMPSLLPFLWTLWFAIKRMVNPHPLK</sequence>
<dbReference type="AlphaFoldDB" id="A0A8J3ELL3"/>
<protein>
    <recommendedName>
        <fullName evidence="4">DUF4386 family protein</fullName>
    </recommendedName>
</protein>
<evidence type="ECO:0000256" key="1">
    <source>
        <dbReference type="SAM" id="Phobius"/>
    </source>
</evidence>
<comment type="caution">
    <text evidence="2">The sequence shown here is derived from an EMBL/GenBank/DDBJ whole genome shotgun (WGS) entry which is preliminary data.</text>
</comment>
<feature type="transmembrane region" description="Helical" evidence="1">
    <location>
        <begin position="121"/>
        <end position="144"/>
    </location>
</feature>
<dbReference type="RefSeq" id="WP_188496100.1">
    <property type="nucleotide sequence ID" value="NZ_BMFV01000004.1"/>
</dbReference>
<feature type="transmembrane region" description="Helical" evidence="1">
    <location>
        <begin position="88"/>
        <end position="109"/>
    </location>
</feature>
<reference evidence="2" key="1">
    <citation type="journal article" date="2014" name="Int. J. Syst. Evol. Microbiol.">
        <title>Complete genome sequence of Corynebacterium casei LMG S-19264T (=DSM 44701T), isolated from a smear-ripened cheese.</title>
        <authorList>
            <consortium name="US DOE Joint Genome Institute (JGI-PGF)"/>
            <person name="Walter F."/>
            <person name="Albersmeier A."/>
            <person name="Kalinowski J."/>
            <person name="Ruckert C."/>
        </authorList>
    </citation>
    <scope>NUCLEOTIDE SEQUENCE</scope>
    <source>
        <strain evidence="2">CGMCC 1.12777</strain>
    </source>
</reference>
<feature type="transmembrane region" description="Helical" evidence="1">
    <location>
        <begin position="47"/>
        <end position="67"/>
    </location>
</feature>
<evidence type="ECO:0000313" key="2">
    <source>
        <dbReference type="EMBL" id="GGH76841.1"/>
    </source>
</evidence>